<organism evidence="2 3">
    <name type="scientific">Teratosphaeria destructans</name>
    <dbReference type="NCBI Taxonomy" id="418781"/>
    <lineage>
        <taxon>Eukaryota</taxon>
        <taxon>Fungi</taxon>
        <taxon>Dikarya</taxon>
        <taxon>Ascomycota</taxon>
        <taxon>Pezizomycotina</taxon>
        <taxon>Dothideomycetes</taxon>
        <taxon>Dothideomycetidae</taxon>
        <taxon>Mycosphaerellales</taxon>
        <taxon>Teratosphaeriaceae</taxon>
        <taxon>Teratosphaeria</taxon>
    </lineage>
</organism>
<keyword evidence="3" id="KW-1185">Reference proteome</keyword>
<proteinExistence type="predicted"/>
<gene>
    <name evidence="2" type="ORF">Tdes44962_MAKER09420</name>
</gene>
<feature type="signal peptide" evidence="1">
    <location>
        <begin position="1"/>
        <end position="20"/>
    </location>
</feature>
<evidence type="ECO:0000313" key="3">
    <source>
        <dbReference type="Proteomes" id="UP001138500"/>
    </source>
</evidence>
<sequence length="60" mass="6398">MNFSKLALALTGLLATQAVAINIGDDPKKDPNSPCEKCKASCAAKPFPGFTCQQVCQNIW</sequence>
<protein>
    <submittedName>
        <fullName evidence="2">Uncharacterized protein</fullName>
    </submittedName>
</protein>
<evidence type="ECO:0000313" key="2">
    <source>
        <dbReference type="EMBL" id="KAH9828239.1"/>
    </source>
</evidence>
<keyword evidence="1" id="KW-0732">Signal</keyword>
<evidence type="ECO:0000256" key="1">
    <source>
        <dbReference type="SAM" id="SignalP"/>
    </source>
</evidence>
<feature type="chain" id="PRO_5040867870" evidence="1">
    <location>
        <begin position="21"/>
        <end position="60"/>
    </location>
</feature>
<name>A0A9W7STD5_9PEZI</name>
<accession>A0A9W7STD5</accession>
<reference evidence="2 3" key="2">
    <citation type="journal article" date="2021" name="Curr. Genet.">
        <title>Genetic response to nitrogen starvation in the aggressive Eucalyptus foliar pathogen Teratosphaeria destructans.</title>
        <authorList>
            <person name="Havenga M."/>
            <person name="Wingfield B.D."/>
            <person name="Wingfield M.J."/>
            <person name="Dreyer L.L."/>
            <person name="Roets F."/>
            <person name="Aylward J."/>
        </authorList>
    </citation>
    <scope>NUCLEOTIDE SEQUENCE [LARGE SCALE GENOMIC DNA]</scope>
    <source>
        <strain evidence="2">CMW44962</strain>
    </source>
</reference>
<comment type="caution">
    <text evidence="2">The sequence shown here is derived from an EMBL/GenBank/DDBJ whole genome shotgun (WGS) entry which is preliminary data.</text>
</comment>
<dbReference type="AlphaFoldDB" id="A0A9W7STD5"/>
<dbReference type="EMBL" id="RIBY02001723">
    <property type="protein sequence ID" value="KAH9828239.1"/>
    <property type="molecule type" value="Genomic_DNA"/>
</dbReference>
<dbReference type="Proteomes" id="UP001138500">
    <property type="component" value="Unassembled WGS sequence"/>
</dbReference>
<reference evidence="2 3" key="1">
    <citation type="journal article" date="2018" name="IMA Fungus">
        <title>IMA Genome-F 10: Nine draft genome sequences of Claviceps purpurea s.lat., including C. arundinis, C. humidiphila, and C. cf. spartinae, pseudomolecules for the pitch canker pathogen Fusarium circinatum, draft genome of Davidsoniella eucalypti, Grosmannia galeiformis, Quambalaria eucalypti, and Teratosphaeria destructans.</title>
        <authorList>
            <person name="Wingfield B.D."/>
            <person name="Liu M."/>
            <person name="Nguyen H.D."/>
            <person name="Lane F.A."/>
            <person name="Morgan S.W."/>
            <person name="De Vos L."/>
            <person name="Wilken P.M."/>
            <person name="Duong T.A."/>
            <person name="Aylward J."/>
            <person name="Coetzee M.P."/>
            <person name="Dadej K."/>
            <person name="De Beer Z.W."/>
            <person name="Findlay W."/>
            <person name="Havenga M."/>
            <person name="Kolarik M."/>
            <person name="Menzies J.G."/>
            <person name="Naidoo K."/>
            <person name="Pochopski O."/>
            <person name="Shoukouhi P."/>
            <person name="Santana Q.C."/>
            <person name="Seifert K.A."/>
            <person name="Soal N."/>
            <person name="Steenkamp E.T."/>
            <person name="Tatham C.T."/>
            <person name="van der Nest M.A."/>
            <person name="Wingfield M.J."/>
        </authorList>
    </citation>
    <scope>NUCLEOTIDE SEQUENCE [LARGE SCALE GENOMIC DNA]</scope>
    <source>
        <strain evidence="2">CMW44962</strain>
    </source>
</reference>